<accession>A0A2P5BTU1</accession>
<name>A0A2P5BTU1_TREOI</name>
<reference evidence="2" key="1">
    <citation type="submission" date="2016-06" db="EMBL/GenBank/DDBJ databases">
        <title>Parallel loss of symbiosis genes in relatives of nitrogen-fixing non-legume Parasponia.</title>
        <authorList>
            <person name="Van Velzen R."/>
            <person name="Holmer R."/>
            <person name="Bu F."/>
            <person name="Rutten L."/>
            <person name="Van Zeijl A."/>
            <person name="Liu W."/>
            <person name="Santuari L."/>
            <person name="Cao Q."/>
            <person name="Sharma T."/>
            <person name="Shen D."/>
            <person name="Roswanjaya Y."/>
            <person name="Wardhani T."/>
            <person name="Kalhor M.S."/>
            <person name="Jansen J."/>
            <person name="Van den Hoogen J."/>
            <person name="Gungor B."/>
            <person name="Hartog M."/>
            <person name="Hontelez J."/>
            <person name="Verver J."/>
            <person name="Yang W.-C."/>
            <person name="Schijlen E."/>
            <person name="Repin R."/>
            <person name="Schilthuizen M."/>
            <person name="Schranz E."/>
            <person name="Heidstra R."/>
            <person name="Miyata K."/>
            <person name="Fedorova E."/>
            <person name="Kohlen W."/>
            <person name="Bisseling T."/>
            <person name="Smit S."/>
            <person name="Geurts R."/>
        </authorList>
    </citation>
    <scope>NUCLEOTIDE SEQUENCE [LARGE SCALE GENOMIC DNA]</scope>
    <source>
        <strain evidence="2">cv. RG33-2</strain>
    </source>
</reference>
<dbReference type="EMBL" id="JXTC01000463">
    <property type="protein sequence ID" value="PON52180.1"/>
    <property type="molecule type" value="Genomic_DNA"/>
</dbReference>
<dbReference type="AlphaFoldDB" id="A0A2P5BTU1"/>
<dbReference type="InParanoid" id="A0A2P5BTU1"/>
<sequence>MRYLIKKIDKTNQHMPKVLSDDRSRICRHLNADIASRESGAYTLIESVLSELYFY</sequence>
<organism evidence="1 2">
    <name type="scientific">Trema orientale</name>
    <name type="common">Charcoal tree</name>
    <name type="synonym">Celtis orientalis</name>
    <dbReference type="NCBI Taxonomy" id="63057"/>
    <lineage>
        <taxon>Eukaryota</taxon>
        <taxon>Viridiplantae</taxon>
        <taxon>Streptophyta</taxon>
        <taxon>Embryophyta</taxon>
        <taxon>Tracheophyta</taxon>
        <taxon>Spermatophyta</taxon>
        <taxon>Magnoliopsida</taxon>
        <taxon>eudicotyledons</taxon>
        <taxon>Gunneridae</taxon>
        <taxon>Pentapetalae</taxon>
        <taxon>rosids</taxon>
        <taxon>fabids</taxon>
        <taxon>Rosales</taxon>
        <taxon>Cannabaceae</taxon>
        <taxon>Trema</taxon>
    </lineage>
</organism>
<keyword evidence="2" id="KW-1185">Reference proteome</keyword>
<evidence type="ECO:0000313" key="2">
    <source>
        <dbReference type="Proteomes" id="UP000237000"/>
    </source>
</evidence>
<evidence type="ECO:0000313" key="1">
    <source>
        <dbReference type="EMBL" id="PON52180.1"/>
    </source>
</evidence>
<proteinExistence type="predicted"/>
<protein>
    <submittedName>
        <fullName evidence="1">Uncharacterized protein</fullName>
    </submittedName>
</protein>
<gene>
    <name evidence="1" type="ORF">TorRG33x02_309080</name>
</gene>
<dbReference type="OrthoDB" id="10470019at2759"/>
<comment type="caution">
    <text evidence="1">The sequence shown here is derived from an EMBL/GenBank/DDBJ whole genome shotgun (WGS) entry which is preliminary data.</text>
</comment>
<dbReference type="Proteomes" id="UP000237000">
    <property type="component" value="Unassembled WGS sequence"/>
</dbReference>